<proteinExistence type="predicted"/>
<evidence type="ECO:0000259" key="1">
    <source>
        <dbReference type="Pfam" id="PF21784"/>
    </source>
</evidence>
<dbReference type="InterPro" id="IPR048911">
    <property type="entry name" value="Bflower"/>
</dbReference>
<organism evidence="2">
    <name type="scientific">marine sediment metagenome</name>
    <dbReference type="NCBI Taxonomy" id="412755"/>
    <lineage>
        <taxon>unclassified sequences</taxon>
        <taxon>metagenomes</taxon>
        <taxon>ecological metagenomes</taxon>
    </lineage>
</organism>
<reference evidence="2" key="1">
    <citation type="journal article" date="2015" name="Nature">
        <title>Complex archaea that bridge the gap between prokaryotes and eukaryotes.</title>
        <authorList>
            <person name="Spang A."/>
            <person name="Saw J.H."/>
            <person name="Jorgensen S.L."/>
            <person name="Zaremba-Niedzwiedzka K."/>
            <person name="Martijn J."/>
            <person name="Lind A.E."/>
            <person name="van Eijk R."/>
            <person name="Schleper C."/>
            <person name="Guy L."/>
            <person name="Ettema T.J."/>
        </authorList>
    </citation>
    <scope>NUCLEOTIDE SEQUENCE</scope>
</reference>
<accession>A0A0F9QA86</accession>
<name>A0A0F9QA86_9ZZZZ</name>
<dbReference type="Pfam" id="PF21784">
    <property type="entry name" value="Bflower"/>
    <property type="match status" value="1"/>
</dbReference>
<dbReference type="EMBL" id="LAZR01001765">
    <property type="protein sequence ID" value="KKN39429.1"/>
    <property type="molecule type" value="Genomic_DNA"/>
</dbReference>
<protein>
    <recommendedName>
        <fullName evidence="1">4-fold beta flower domain-containing protein</fullName>
    </recommendedName>
</protein>
<dbReference type="AlphaFoldDB" id="A0A0F9QA86"/>
<feature type="domain" description="4-fold beta flower" evidence="1">
    <location>
        <begin position="3"/>
        <end position="115"/>
    </location>
</feature>
<comment type="caution">
    <text evidence="2">The sequence shown here is derived from an EMBL/GenBank/DDBJ whole genome shotgun (WGS) entry which is preliminary data.</text>
</comment>
<sequence length="117" mass="13988">MIFYNRYGTPSVYIDDECYIYFYSGKCVGYIFNEYIYHFDGRHLGFFKNGWIRDKNGKCVLFTRNAKGGPERRMKDIGRVKSQKSEIPDKKLREPILKKLDLREEWSELSSTAFFKQ</sequence>
<gene>
    <name evidence="2" type="ORF">LCGC14_0743550</name>
</gene>
<evidence type="ECO:0000313" key="2">
    <source>
        <dbReference type="EMBL" id="KKN39429.1"/>
    </source>
</evidence>